<accession>A0A832H5D3</accession>
<dbReference type="SUPFAM" id="SSF74653">
    <property type="entry name" value="TolA/TonB C-terminal domain"/>
    <property type="match status" value="1"/>
</dbReference>
<dbReference type="AlphaFoldDB" id="A0A832H5D3"/>
<reference evidence="2" key="1">
    <citation type="journal article" date="2020" name="mSystems">
        <title>Genome- and Community-Level Interaction Insights into Carbon Utilization and Element Cycling Functions of Hydrothermarchaeota in Hydrothermal Sediment.</title>
        <authorList>
            <person name="Zhou Z."/>
            <person name="Liu Y."/>
            <person name="Xu W."/>
            <person name="Pan J."/>
            <person name="Luo Z.H."/>
            <person name="Li M."/>
        </authorList>
    </citation>
    <scope>NUCLEOTIDE SEQUENCE [LARGE SCALE GENOMIC DNA]</scope>
    <source>
        <strain evidence="2">SpSt-402</strain>
    </source>
</reference>
<feature type="compositionally biased region" description="Polar residues" evidence="1">
    <location>
        <begin position="179"/>
        <end position="188"/>
    </location>
</feature>
<gene>
    <name evidence="2" type="ORF">ENR47_13350</name>
</gene>
<sequence length="356" mass="38497">MSNFSPLKNVPPILQNQSAETLWKTLRQPFSLAVLASLGVHTLLWFGLPLLPSSSAKQPEQRTLSVVELSPLEQAARLPQTSPNQPFNLSPKPDSSKPSDATSSSVPMVPLDPTLTDPSTYYQIPDTSTGESSTFSDRSSTSTTRTKQEKPDKTLSGTKQTETQTAKNDDSGDSSDSGETQSQDASSNRADKLNSPDGKGYSKSRDDQEKLAALQQLFAYNAAGTSTQDITDSMKAAGEKIAEKFNVRDWEKPVVARVAYPKEACQFQHEGKPIQGTTGLVVVLQPDGTLSDTALMLKSSGFKGLDDTARQFVEKQWGELAKQNNIEPGKNPKAFPLELKFEPAEGECAGVTKPVS</sequence>
<evidence type="ECO:0000256" key="1">
    <source>
        <dbReference type="SAM" id="MobiDB-lite"/>
    </source>
</evidence>
<feature type="region of interest" description="Disordered" evidence="1">
    <location>
        <begin position="76"/>
        <end position="207"/>
    </location>
</feature>
<evidence type="ECO:0000313" key="2">
    <source>
        <dbReference type="EMBL" id="HGW95242.1"/>
    </source>
</evidence>
<evidence type="ECO:0008006" key="3">
    <source>
        <dbReference type="Google" id="ProtNLM"/>
    </source>
</evidence>
<comment type="caution">
    <text evidence="2">The sequence shown here is derived from an EMBL/GenBank/DDBJ whole genome shotgun (WGS) entry which is preliminary data.</text>
</comment>
<feature type="compositionally biased region" description="Polar residues" evidence="1">
    <location>
        <begin position="79"/>
        <end position="88"/>
    </location>
</feature>
<dbReference type="EMBL" id="DSRD01000829">
    <property type="protein sequence ID" value="HGW95242.1"/>
    <property type="molecule type" value="Genomic_DNA"/>
</dbReference>
<feature type="compositionally biased region" description="Polar residues" evidence="1">
    <location>
        <begin position="116"/>
        <end position="127"/>
    </location>
</feature>
<organism evidence="2">
    <name type="scientific">Oscillatoriales cyanobacterium SpSt-402</name>
    <dbReference type="NCBI Taxonomy" id="2282168"/>
    <lineage>
        <taxon>Bacteria</taxon>
        <taxon>Bacillati</taxon>
        <taxon>Cyanobacteriota</taxon>
        <taxon>Cyanophyceae</taxon>
        <taxon>Oscillatoriophycideae</taxon>
        <taxon>Oscillatoriales</taxon>
    </lineage>
</organism>
<feature type="compositionally biased region" description="Low complexity" evidence="1">
    <location>
        <begin position="128"/>
        <end position="145"/>
    </location>
</feature>
<dbReference type="Gene3D" id="3.30.1150.10">
    <property type="match status" value="1"/>
</dbReference>
<feature type="compositionally biased region" description="Polar residues" evidence="1">
    <location>
        <begin position="155"/>
        <end position="166"/>
    </location>
</feature>
<protein>
    <recommendedName>
        <fullName evidence="3">TonB C-terminal domain-containing protein</fullName>
    </recommendedName>
</protein>
<feature type="compositionally biased region" description="Low complexity" evidence="1">
    <location>
        <begin position="90"/>
        <end position="107"/>
    </location>
</feature>
<name>A0A832H5D3_9CYAN</name>
<proteinExistence type="predicted"/>